<keyword evidence="2" id="KW-0472">Membrane</keyword>
<accession>A0AAE0J365</accession>
<dbReference type="AlphaFoldDB" id="A0AAE0J365"/>
<feature type="region of interest" description="Disordered" evidence="1">
    <location>
        <begin position="39"/>
        <end position="105"/>
    </location>
</feature>
<feature type="compositionally biased region" description="Pro residues" evidence="1">
    <location>
        <begin position="78"/>
        <end position="96"/>
    </location>
</feature>
<evidence type="ECO:0000313" key="3">
    <source>
        <dbReference type="EMBL" id="KAK3336112.1"/>
    </source>
</evidence>
<dbReference type="CDD" id="cd03443">
    <property type="entry name" value="PaaI_thioesterase"/>
    <property type="match status" value="1"/>
</dbReference>
<keyword evidence="2" id="KW-1133">Transmembrane helix</keyword>
<sequence>MIPRIRQRHCLVRLLGQAPGSGSVPVSVVAFPLRAFQTAAPRQQQQHPNNLSPASAPASRSQCHPRAFSTSRSRYQAPTPPQEQPSEPIPPLPPTPSNSAPAPKPKHNYRFVSAAIFLLLGSLGGSSLRVLIAPPEPPTPGSEADGYTIELLHEQAEQLPIVQQLSADPAWESWDAYNTLSAEHKAQHIAAGALAGSRGFGGFQRIFYNAQTGELISVVFFGAAIVGWPGVVHGGALATLLDESCGRAAFKQWGGLSGMTASLKLQYVKATLSNGFYVLRVKPRSEEELDESERGKRHYKALVDATIEDAVTGRTTVIAEALFVGGHGKNGLGKLKLANKDENLQF</sequence>
<gene>
    <name evidence="3" type="ORF">B0T19DRAFT_28515</name>
</gene>
<evidence type="ECO:0000256" key="2">
    <source>
        <dbReference type="SAM" id="Phobius"/>
    </source>
</evidence>
<proteinExistence type="predicted"/>
<dbReference type="InterPro" id="IPR029069">
    <property type="entry name" value="HotDog_dom_sf"/>
</dbReference>
<feature type="compositionally biased region" description="Polar residues" evidence="1">
    <location>
        <begin position="40"/>
        <end position="74"/>
    </location>
</feature>
<dbReference type="PANTHER" id="PTHR47260:SF1">
    <property type="entry name" value="UPF0644 PROTEIN PB2B4.06"/>
    <property type="match status" value="1"/>
</dbReference>
<organism evidence="3 4">
    <name type="scientific">Cercophora scortea</name>
    <dbReference type="NCBI Taxonomy" id="314031"/>
    <lineage>
        <taxon>Eukaryota</taxon>
        <taxon>Fungi</taxon>
        <taxon>Dikarya</taxon>
        <taxon>Ascomycota</taxon>
        <taxon>Pezizomycotina</taxon>
        <taxon>Sordariomycetes</taxon>
        <taxon>Sordariomycetidae</taxon>
        <taxon>Sordariales</taxon>
        <taxon>Lasiosphaeriaceae</taxon>
        <taxon>Cercophora</taxon>
    </lineage>
</organism>
<dbReference type="SUPFAM" id="SSF54637">
    <property type="entry name" value="Thioesterase/thiol ester dehydrase-isomerase"/>
    <property type="match status" value="1"/>
</dbReference>
<dbReference type="Proteomes" id="UP001286456">
    <property type="component" value="Unassembled WGS sequence"/>
</dbReference>
<keyword evidence="4" id="KW-1185">Reference proteome</keyword>
<feature type="transmembrane region" description="Helical" evidence="2">
    <location>
        <begin position="111"/>
        <end position="132"/>
    </location>
</feature>
<reference evidence="3" key="2">
    <citation type="submission" date="2023-06" db="EMBL/GenBank/DDBJ databases">
        <authorList>
            <consortium name="Lawrence Berkeley National Laboratory"/>
            <person name="Haridas S."/>
            <person name="Hensen N."/>
            <person name="Bonometti L."/>
            <person name="Westerberg I."/>
            <person name="Brannstrom I.O."/>
            <person name="Guillou S."/>
            <person name="Cros-Aarteil S."/>
            <person name="Calhoun S."/>
            <person name="Kuo A."/>
            <person name="Mondo S."/>
            <person name="Pangilinan J."/>
            <person name="Riley R."/>
            <person name="Labutti K."/>
            <person name="Andreopoulos B."/>
            <person name="Lipzen A."/>
            <person name="Chen C."/>
            <person name="Yanf M."/>
            <person name="Daum C."/>
            <person name="Ng V."/>
            <person name="Clum A."/>
            <person name="Steindorff A."/>
            <person name="Ohm R."/>
            <person name="Martin F."/>
            <person name="Silar P."/>
            <person name="Natvig D."/>
            <person name="Lalanne C."/>
            <person name="Gautier V."/>
            <person name="Ament-Velasquez S.L."/>
            <person name="Kruys A."/>
            <person name="Hutchinson M.I."/>
            <person name="Powell A.J."/>
            <person name="Barry K."/>
            <person name="Miller A.N."/>
            <person name="Grigoriev I.V."/>
            <person name="Debuchy R."/>
            <person name="Gladieux P."/>
            <person name="Thoren M.H."/>
            <person name="Johannesson H."/>
        </authorList>
    </citation>
    <scope>NUCLEOTIDE SEQUENCE</scope>
    <source>
        <strain evidence="3">SMH4131-1</strain>
    </source>
</reference>
<evidence type="ECO:0000256" key="1">
    <source>
        <dbReference type="SAM" id="MobiDB-lite"/>
    </source>
</evidence>
<reference evidence="3" key="1">
    <citation type="journal article" date="2023" name="Mol. Phylogenet. Evol.">
        <title>Genome-scale phylogeny and comparative genomics of the fungal order Sordariales.</title>
        <authorList>
            <person name="Hensen N."/>
            <person name="Bonometti L."/>
            <person name="Westerberg I."/>
            <person name="Brannstrom I.O."/>
            <person name="Guillou S."/>
            <person name="Cros-Aarteil S."/>
            <person name="Calhoun S."/>
            <person name="Haridas S."/>
            <person name="Kuo A."/>
            <person name="Mondo S."/>
            <person name="Pangilinan J."/>
            <person name="Riley R."/>
            <person name="LaButti K."/>
            <person name="Andreopoulos B."/>
            <person name="Lipzen A."/>
            <person name="Chen C."/>
            <person name="Yan M."/>
            <person name="Daum C."/>
            <person name="Ng V."/>
            <person name="Clum A."/>
            <person name="Steindorff A."/>
            <person name="Ohm R.A."/>
            <person name="Martin F."/>
            <person name="Silar P."/>
            <person name="Natvig D.O."/>
            <person name="Lalanne C."/>
            <person name="Gautier V."/>
            <person name="Ament-Velasquez S.L."/>
            <person name="Kruys A."/>
            <person name="Hutchinson M.I."/>
            <person name="Powell A.J."/>
            <person name="Barry K."/>
            <person name="Miller A.N."/>
            <person name="Grigoriev I.V."/>
            <person name="Debuchy R."/>
            <person name="Gladieux P."/>
            <person name="Hiltunen Thoren M."/>
            <person name="Johannesson H."/>
        </authorList>
    </citation>
    <scope>NUCLEOTIDE SEQUENCE</scope>
    <source>
        <strain evidence="3">SMH4131-1</strain>
    </source>
</reference>
<dbReference type="PANTHER" id="PTHR47260">
    <property type="entry name" value="UPF0644 PROTEIN PB2B4.06"/>
    <property type="match status" value="1"/>
</dbReference>
<protein>
    <submittedName>
        <fullName evidence="3">HotDog domain-containing protein</fullName>
    </submittedName>
</protein>
<dbReference type="InterPro" id="IPR052061">
    <property type="entry name" value="PTE-AB_protein"/>
</dbReference>
<dbReference type="Gene3D" id="3.10.129.10">
    <property type="entry name" value="Hotdog Thioesterase"/>
    <property type="match status" value="1"/>
</dbReference>
<comment type="caution">
    <text evidence="3">The sequence shown here is derived from an EMBL/GenBank/DDBJ whole genome shotgun (WGS) entry which is preliminary data.</text>
</comment>
<evidence type="ECO:0000313" key="4">
    <source>
        <dbReference type="Proteomes" id="UP001286456"/>
    </source>
</evidence>
<name>A0AAE0J365_9PEZI</name>
<dbReference type="EMBL" id="JAUEPO010000001">
    <property type="protein sequence ID" value="KAK3336112.1"/>
    <property type="molecule type" value="Genomic_DNA"/>
</dbReference>
<keyword evidence="2" id="KW-0812">Transmembrane</keyword>